<sequence length="396" mass="41957">MKAKNLRRVYAIAGLLSLIGNLMNPSVCQAQYSMKMTQQDMTKAANTVITTDNADKKTASMALAGQAFASSPGKYGMMFLNVPVYKAYVERLEDNIDVLLSTLNGAYPQRKVLIDKLISLASSLTYAYQMAVGTQTGQPKSMSQAGREKFMKSISTSLNLDFYTEDFISLNDDYRNYFFSGRLQNAAVASGEVSITQYDPNMAYMSSQGSDPSRGKDRIRDTAKDCVALVLSVVKQTETVGAIGQAVSSVGSSVGAALGSSAASTGSVPNSAQVDKLFKTFTSVKGGNYWQLTKPGSVIGFYLKQLPGATLASDVTMKDGTGDRYVDKYAFENGLQPFPSSFALDLAKTVSNDFSGVGVVTVPGGTNGVIVVQPSSSSGNTSGQSSGTPAPPTPIH</sequence>
<feature type="compositionally biased region" description="Low complexity" evidence="1">
    <location>
        <begin position="372"/>
        <end position="388"/>
    </location>
</feature>
<name>A0A0E3ZSN2_9BACT</name>
<proteinExistence type="predicted"/>
<evidence type="ECO:0000256" key="2">
    <source>
        <dbReference type="SAM" id="SignalP"/>
    </source>
</evidence>
<dbReference type="Proteomes" id="UP000033054">
    <property type="component" value="Chromosome"/>
</dbReference>
<feature type="chain" id="PRO_5002416837" evidence="2">
    <location>
        <begin position="31"/>
        <end position="396"/>
    </location>
</feature>
<dbReference type="STRING" id="1379870.SD10_05665"/>
<dbReference type="EMBL" id="CP010429">
    <property type="protein sequence ID" value="AKD54473.1"/>
    <property type="molecule type" value="Genomic_DNA"/>
</dbReference>
<dbReference type="RefSeq" id="WP_046376070.1">
    <property type="nucleotide sequence ID" value="NZ_CP010429.1"/>
</dbReference>
<dbReference type="HOGENOM" id="CLU_696194_0_0_10"/>
<organism evidence="3 4">
    <name type="scientific">Spirosoma radiotolerans</name>
    <dbReference type="NCBI Taxonomy" id="1379870"/>
    <lineage>
        <taxon>Bacteria</taxon>
        <taxon>Pseudomonadati</taxon>
        <taxon>Bacteroidota</taxon>
        <taxon>Cytophagia</taxon>
        <taxon>Cytophagales</taxon>
        <taxon>Cytophagaceae</taxon>
        <taxon>Spirosoma</taxon>
    </lineage>
</organism>
<evidence type="ECO:0000256" key="1">
    <source>
        <dbReference type="SAM" id="MobiDB-lite"/>
    </source>
</evidence>
<accession>A0A0E3ZSN2</accession>
<protein>
    <submittedName>
        <fullName evidence="3">Uncharacterized protein</fullName>
    </submittedName>
</protein>
<gene>
    <name evidence="3" type="ORF">SD10_05665</name>
</gene>
<keyword evidence="4" id="KW-1185">Reference proteome</keyword>
<keyword evidence="2" id="KW-0732">Signal</keyword>
<feature type="region of interest" description="Disordered" evidence="1">
    <location>
        <begin position="372"/>
        <end position="396"/>
    </location>
</feature>
<feature type="signal peptide" evidence="2">
    <location>
        <begin position="1"/>
        <end position="30"/>
    </location>
</feature>
<dbReference type="KEGG" id="srd:SD10_05665"/>
<dbReference type="AlphaFoldDB" id="A0A0E3ZSN2"/>
<dbReference type="PATRIC" id="fig|1379870.5.peg.1228"/>
<evidence type="ECO:0000313" key="4">
    <source>
        <dbReference type="Proteomes" id="UP000033054"/>
    </source>
</evidence>
<evidence type="ECO:0000313" key="3">
    <source>
        <dbReference type="EMBL" id="AKD54473.1"/>
    </source>
</evidence>
<reference evidence="3 4" key="1">
    <citation type="journal article" date="2014" name="Curr. Microbiol.">
        <title>Spirosoma radiotolerans sp. nov., a gamma-radiation-resistant bacterium isolated from gamma ray-irradiated soil.</title>
        <authorList>
            <person name="Lee J.J."/>
            <person name="Srinivasan S."/>
            <person name="Lim S."/>
            <person name="Joe M."/>
            <person name="Im S."/>
            <person name="Bae S.I."/>
            <person name="Park K.R."/>
            <person name="Han J.H."/>
            <person name="Park S.H."/>
            <person name="Joo B.M."/>
            <person name="Park S.J."/>
            <person name="Kim M.K."/>
        </authorList>
    </citation>
    <scope>NUCLEOTIDE SEQUENCE [LARGE SCALE GENOMIC DNA]</scope>
    <source>
        <strain evidence="3 4">DG5A</strain>
    </source>
</reference>